<keyword evidence="2" id="KW-1277">Toxin-antitoxin system</keyword>
<dbReference type="AlphaFoldDB" id="A0A2W2BR05"/>
<reference evidence="3 4" key="1">
    <citation type="submission" date="2018-01" db="EMBL/GenBank/DDBJ databases">
        <title>Draft genome sequence of Jiangella sp. GTF31.</title>
        <authorList>
            <person name="Sahin N."/>
            <person name="Ay H."/>
            <person name="Saygin H."/>
        </authorList>
    </citation>
    <scope>NUCLEOTIDE SEQUENCE [LARGE SCALE GENOMIC DNA]</scope>
    <source>
        <strain evidence="3 4">GTF31</strain>
    </source>
</reference>
<dbReference type="Proteomes" id="UP000248764">
    <property type="component" value="Unassembled WGS sequence"/>
</dbReference>
<evidence type="ECO:0000313" key="3">
    <source>
        <dbReference type="EMBL" id="PZF82814.1"/>
    </source>
</evidence>
<sequence length="110" mass="11739">MTAGWPPLRGEVWDVDIPAAGEHPAVVLSANPINTHLGHITVAVVTGTPGPPVTHVPLGADAGLTRYDVSYANATDLHAVNKERFLGRRGLCSKDELAHVESLVRVYLEL</sequence>
<protein>
    <submittedName>
        <fullName evidence="3">Type II toxin-antitoxin system PemK/MazF family toxin</fullName>
    </submittedName>
</protein>
<organism evidence="3 4">
    <name type="scientific">Jiangella anatolica</name>
    <dbReference type="NCBI Taxonomy" id="2670374"/>
    <lineage>
        <taxon>Bacteria</taxon>
        <taxon>Bacillati</taxon>
        <taxon>Actinomycetota</taxon>
        <taxon>Actinomycetes</taxon>
        <taxon>Jiangellales</taxon>
        <taxon>Jiangellaceae</taxon>
        <taxon>Jiangella</taxon>
    </lineage>
</organism>
<dbReference type="SUPFAM" id="SSF50118">
    <property type="entry name" value="Cell growth inhibitor/plasmid maintenance toxic component"/>
    <property type="match status" value="1"/>
</dbReference>
<comment type="caution">
    <text evidence="3">The sequence shown here is derived from an EMBL/GenBank/DDBJ whole genome shotgun (WGS) entry which is preliminary data.</text>
</comment>
<accession>A0A2W2BR05</accession>
<name>A0A2W2BR05_9ACTN</name>
<gene>
    <name evidence="3" type="ORF">C1I92_14975</name>
</gene>
<evidence type="ECO:0000256" key="2">
    <source>
        <dbReference type="ARBA" id="ARBA00022649"/>
    </source>
</evidence>
<evidence type="ECO:0000313" key="4">
    <source>
        <dbReference type="Proteomes" id="UP000248764"/>
    </source>
</evidence>
<dbReference type="GO" id="GO:0003677">
    <property type="term" value="F:DNA binding"/>
    <property type="evidence" value="ECO:0007669"/>
    <property type="project" value="InterPro"/>
</dbReference>
<proteinExistence type="inferred from homology"/>
<keyword evidence="4" id="KW-1185">Reference proteome</keyword>
<dbReference type="EMBL" id="POTW01000032">
    <property type="protein sequence ID" value="PZF82814.1"/>
    <property type="molecule type" value="Genomic_DNA"/>
</dbReference>
<dbReference type="InterPro" id="IPR003477">
    <property type="entry name" value="PemK-like"/>
</dbReference>
<evidence type="ECO:0000256" key="1">
    <source>
        <dbReference type="ARBA" id="ARBA00007521"/>
    </source>
</evidence>
<dbReference type="Pfam" id="PF02452">
    <property type="entry name" value="PemK_toxin"/>
    <property type="match status" value="1"/>
</dbReference>
<dbReference type="RefSeq" id="WP_111255456.1">
    <property type="nucleotide sequence ID" value="NZ_POTW01000032.1"/>
</dbReference>
<dbReference type="Gene3D" id="2.30.30.110">
    <property type="match status" value="1"/>
</dbReference>
<dbReference type="InterPro" id="IPR011067">
    <property type="entry name" value="Plasmid_toxin/cell-grow_inhib"/>
</dbReference>
<comment type="similarity">
    <text evidence="1">Belongs to the PemK/MazF family.</text>
</comment>